<dbReference type="SMART" id="SM00895">
    <property type="entry name" value="FCD"/>
    <property type="match status" value="1"/>
</dbReference>
<evidence type="ECO:0000256" key="3">
    <source>
        <dbReference type="ARBA" id="ARBA00023163"/>
    </source>
</evidence>
<dbReference type="Proteomes" id="UP001642900">
    <property type="component" value="Unassembled WGS sequence"/>
</dbReference>
<dbReference type="GO" id="GO:0003700">
    <property type="term" value="F:DNA-binding transcription factor activity"/>
    <property type="evidence" value="ECO:0007669"/>
    <property type="project" value="InterPro"/>
</dbReference>
<organism evidence="5 6">
    <name type="scientific">Allomesorhizobium camelthorni</name>
    <dbReference type="NCBI Taxonomy" id="475069"/>
    <lineage>
        <taxon>Bacteria</taxon>
        <taxon>Pseudomonadati</taxon>
        <taxon>Pseudomonadota</taxon>
        <taxon>Alphaproteobacteria</taxon>
        <taxon>Hyphomicrobiales</taxon>
        <taxon>Phyllobacteriaceae</taxon>
        <taxon>Allomesorhizobium</taxon>
    </lineage>
</organism>
<dbReference type="Pfam" id="PF07729">
    <property type="entry name" value="FCD"/>
    <property type="match status" value="1"/>
</dbReference>
<keyword evidence="1" id="KW-0805">Transcription regulation</keyword>
<accession>A0A6G4WGG9</accession>
<dbReference type="PRINTS" id="PR00035">
    <property type="entry name" value="HTHGNTR"/>
</dbReference>
<dbReference type="SMART" id="SM00345">
    <property type="entry name" value="HTH_GNTR"/>
    <property type="match status" value="1"/>
</dbReference>
<keyword evidence="3" id="KW-0804">Transcription</keyword>
<dbReference type="PROSITE" id="PS50949">
    <property type="entry name" value="HTH_GNTR"/>
    <property type="match status" value="1"/>
</dbReference>
<dbReference type="Pfam" id="PF00392">
    <property type="entry name" value="GntR"/>
    <property type="match status" value="1"/>
</dbReference>
<dbReference type="SUPFAM" id="SSF46785">
    <property type="entry name" value="Winged helix' DNA-binding domain"/>
    <property type="match status" value="1"/>
</dbReference>
<dbReference type="AlphaFoldDB" id="A0A6G4WGG9"/>
<name>A0A6G4WGG9_9HYPH</name>
<evidence type="ECO:0000259" key="4">
    <source>
        <dbReference type="PROSITE" id="PS50949"/>
    </source>
</evidence>
<dbReference type="InterPro" id="IPR000524">
    <property type="entry name" value="Tscrpt_reg_HTH_GntR"/>
</dbReference>
<protein>
    <submittedName>
        <fullName evidence="5">FadR family transcriptional regulator</fullName>
    </submittedName>
</protein>
<evidence type="ECO:0000313" key="6">
    <source>
        <dbReference type="Proteomes" id="UP001642900"/>
    </source>
</evidence>
<comment type="caution">
    <text evidence="5">The sequence shown here is derived from an EMBL/GenBank/DDBJ whole genome shotgun (WGS) entry which is preliminary data.</text>
</comment>
<dbReference type="SUPFAM" id="SSF48008">
    <property type="entry name" value="GntR ligand-binding domain-like"/>
    <property type="match status" value="1"/>
</dbReference>
<proteinExistence type="predicted"/>
<evidence type="ECO:0000256" key="1">
    <source>
        <dbReference type="ARBA" id="ARBA00023015"/>
    </source>
</evidence>
<dbReference type="InterPro" id="IPR008920">
    <property type="entry name" value="TF_FadR/GntR_C"/>
</dbReference>
<evidence type="ECO:0000256" key="2">
    <source>
        <dbReference type="ARBA" id="ARBA00023125"/>
    </source>
</evidence>
<dbReference type="GO" id="GO:0003677">
    <property type="term" value="F:DNA binding"/>
    <property type="evidence" value="ECO:0007669"/>
    <property type="project" value="UniProtKB-KW"/>
</dbReference>
<dbReference type="Gene3D" id="1.20.120.530">
    <property type="entry name" value="GntR ligand-binding domain-like"/>
    <property type="match status" value="1"/>
</dbReference>
<sequence>MKQRSPMIGVFEALPRRVAALLSREIESGEVSPGSRLPTEQQFAEKFGVSRNVVREAIAQLRADGMIEARQGVGAFVLAPEQRTAIRIDREALKNDANMEHLFELRRILETESATLAATRRSQEHLDAIKEALDRMGGEERWEEGSIEADLAFHREIARATGNSYIHTFISFVCEQIRRSIHYARQTNPLHDLVEINVGEHVKIYEALVAGDADAAGEAMREHIIGAADRVGIRLPLPQSPTNSR</sequence>
<reference evidence="5 6" key="1">
    <citation type="submission" date="2020-02" db="EMBL/GenBank/DDBJ databases">
        <title>Genome sequence of strain CCNWXJ40-4.</title>
        <authorList>
            <person name="Gao J."/>
            <person name="Sun J."/>
        </authorList>
    </citation>
    <scope>NUCLEOTIDE SEQUENCE [LARGE SCALE GENOMIC DNA]</scope>
    <source>
        <strain evidence="5 6">CCNWXJ 40-4</strain>
    </source>
</reference>
<keyword evidence="6" id="KW-1185">Reference proteome</keyword>
<gene>
    <name evidence="5" type="ORF">G6N73_22560</name>
</gene>
<feature type="domain" description="HTH gntR-type" evidence="4">
    <location>
        <begin position="12"/>
        <end position="80"/>
    </location>
</feature>
<dbReference type="InterPro" id="IPR036388">
    <property type="entry name" value="WH-like_DNA-bd_sf"/>
</dbReference>
<keyword evidence="2" id="KW-0238">DNA-binding</keyword>
<dbReference type="PANTHER" id="PTHR43537">
    <property type="entry name" value="TRANSCRIPTIONAL REGULATOR, GNTR FAMILY"/>
    <property type="match status" value="1"/>
</dbReference>
<dbReference type="Gene3D" id="1.10.10.10">
    <property type="entry name" value="Winged helix-like DNA-binding domain superfamily/Winged helix DNA-binding domain"/>
    <property type="match status" value="1"/>
</dbReference>
<dbReference type="CDD" id="cd07377">
    <property type="entry name" value="WHTH_GntR"/>
    <property type="match status" value="1"/>
</dbReference>
<dbReference type="InterPro" id="IPR036390">
    <property type="entry name" value="WH_DNA-bd_sf"/>
</dbReference>
<dbReference type="EMBL" id="JAAKZF010000040">
    <property type="protein sequence ID" value="NGO53905.1"/>
    <property type="molecule type" value="Genomic_DNA"/>
</dbReference>
<dbReference type="RefSeq" id="WP_165031726.1">
    <property type="nucleotide sequence ID" value="NZ_JAAKZF010000040.1"/>
</dbReference>
<dbReference type="PANTHER" id="PTHR43537:SF44">
    <property type="entry name" value="GNTR FAMILY REGULATORY PROTEIN"/>
    <property type="match status" value="1"/>
</dbReference>
<dbReference type="InterPro" id="IPR011711">
    <property type="entry name" value="GntR_C"/>
</dbReference>
<evidence type="ECO:0000313" key="5">
    <source>
        <dbReference type="EMBL" id="NGO53905.1"/>
    </source>
</evidence>